<evidence type="ECO:0000259" key="1">
    <source>
        <dbReference type="Pfam" id="PF00561"/>
    </source>
</evidence>
<keyword evidence="3" id="KW-1185">Reference proteome</keyword>
<dbReference type="AlphaFoldDB" id="A0A318RDA1"/>
<evidence type="ECO:0000313" key="3">
    <source>
        <dbReference type="Proteomes" id="UP000247591"/>
    </source>
</evidence>
<comment type="caution">
    <text evidence="2">The sequence shown here is derived from an EMBL/GenBank/DDBJ whole genome shotgun (WGS) entry which is preliminary data.</text>
</comment>
<dbReference type="PANTHER" id="PTHR43433:SF5">
    <property type="entry name" value="AB HYDROLASE-1 DOMAIN-CONTAINING PROTEIN"/>
    <property type="match status" value="1"/>
</dbReference>
<dbReference type="EMBL" id="QJSP01000019">
    <property type="protein sequence ID" value="PYE12911.1"/>
    <property type="molecule type" value="Genomic_DNA"/>
</dbReference>
<dbReference type="InterPro" id="IPR000073">
    <property type="entry name" value="AB_hydrolase_1"/>
</dbReference>
<name>A0A318RDA1_WILLI</name>
<evidence type="ECO:0000313" key="2">
    <source>
        <dbReference type="EMBL" id="PYE12911.1"/>
    </source>
</evidence>
<dbReference type="Pfam" id="PF00561">
    <property type="entry name" value="Abhydrolase_1"/>
    <property type="match status" value="1"/>
</dbReference>
<dbReference type="SUPFAM" id="SSF53474">
    <property type="entry name" value="alpha/beta-Hydrolases"/>
    <property type="match status" value="1"/>
</dbReference>
<sequence length="272" mass="29337">MDHSSSSTPRHRTVETTDGAMLAVQEGGPADGPPLLLLSGQANSHDWWTGIRDHFEGRFHTITFDYRGTGASRAVESPGWSTTLFADDAVQVLESVGADYAHVYGTSMGGRVAQMLAINHPAAVEQLVLACTTPGGTLAVERDNNVRRALAQKDSHARIAALLDLMYTPAWYAPGRRSHLLGDPDMSARAQLLHLKVSGSHDAVDRLCEIRSQTLILHGSDDRMAPVVNAHNLGDAIREGRVDITAGGRHGFFDEFADAVSAQVIQFLDHGL</sequence>
<dbReference type="Proteomes" id="UP000247591">
    <property type="component" value="Unassembled WGS sequence"/>
</dbReference>
<gene>
    <name evidence="2" type="ORF">DFR67_11916</name>
</gene>
<dbReference type="InterPro" id="IPR029058">
    <property type="entry name" value="AB_hydrolase_fold"/>
</dbReference>
<protein>
    <submittedName>
        <fullName evidence="2">Pimeloyl-ACP methyl ester carboxylesterase</fullName>
    </submittedName>
</protein>
<reference evidence="2 3" key="1">
    <citation type="submission" date="2018-06" db="EMBL/GenBank/DDBJ databases">
        <title>Genomic Encyclopedia of Type Strains, Phase IV (KMG-IV): sequencing the most valuable type-strain genomes for metagenomic binning, comparative biology and taxonomic classification.</title>
        <authorList>
            <person name="Goeker M."/>
        </authorList>
    </citation>
    <scope>NUCLEOTIDE SEQUENCE [LARGE SCALE GENOMIC DNA]</scope>
    <source>
        <strain evidence="2 3">DSM 45521</strain>
    </source>
</reference>
<feature type="domain" description="AB hydrolase-1" evidence="1">
    <location>
        <begin position="33"/>
        <end position="255"/>
    </location>
</feature>
<proteinExistence type="predicted"/>
<dbReference type="OrthoDB" id="495620at2"/>
<dbReference type="PANTHER" id="PTHR43433">
    <property type="entry name" value="HYDROLASE, ALPHA/BETA FOLD FAMILY PROTEIN"/>
    <property type="match status" value="1"/>
</dbReference>
<dbReference type="InterPro" id="IPR050471">
    <property type="entry name" value="AB_hydrolase"/>
</dbReference>
<dbReference type="RefSeq" id="WP_110472161.1">
    <property type="nucleotide sequence ID" value="NZ_QJSP01000019.1"/>
</dbReference>
<dbReference type="Gene3D" id="3.40.50.1820">
    <property type="entry name" value="alpha/beta hydrolase"/>
    <property type="match status" value="1"/>
</dbReference>
<dbReference type="PRINTS" id="PR00111">
    <property type="entry name" value="ABHYDROLASE"/>
</dbReference>
<organism evidence="2 3">
    <name type="scientific">Williamsia limnetica</name>
    <dbReference type="NCBI Taxonomy" id="882452"/>
    <lineage>
        <taxon>Bacteria</taxon>
        <taxon>Bacillati</taxon>
        <taxon>Actinomycetota</taxon>
        <taxon>Actinomycetes</taxon>
        <taxon>Mycobacteriales</taxon>
        <taxon>Nocardiaceae</taxon>
        <taxon>Williamsia</taxon>
    </lineage>
</organism>
<dbReference type="GO" id="GO:0003824">
    <property type="term" value="F:catalytic activity"/>
    <property type="evidence" value="ECO:0007669"/>
    <property type="project" value="UniProtKB-ARBA"/>
</dbReference>
<accession>A0A318RDA1</accession>